<protein>
    <submittedName>
        <fullName evidence="1">Uncharacterized protein</fullName>
    </submittedName>
</protein>
<proteinExistence type="predicted"/>
<gene>
    <name evidence="1" type="ORF">CSA09_02530</name>
</gene>
<comment type="caution">
    <text evidence="1">The sequence shown here is derived from an EMBL/GenBank/DDBJ whole genome shotgun (WGS) entry which is preliminary data.</text>
</comment>
<organism evidence="1 2">
    <name type="scientific">Candidatus Contendibacter odensensis</name>
    <dbReference type="NCBI Taxonomy" id="1400860"/>
    <lineage>
        <taxon>Bacteria</taxon>
        <taxon>Pseudomonadati</taxon>
        <taxon>Pseudomonadota</taxon>
        <taxon>Gammaproteobacteria</taxon>
        <taxon>Candidatus Competibacteraceae</taxon>
        <taxon>Candidatus Contendibacter</taxon>
    </lineage>
</organism>
<sequence>MATYYAKNTASFLAVVHIRCIGLWRKKLTTLFSKQGNRKPWWQVGAFRQGIRCADKAMNR</sequence>
<reference evidence="1 2" key="1">
    <citation type="submission" date="2017-10" db="EMBL/GenBank/DDBJ databases">
        <title>Novel microbial diversity and functional potential in the marine mammal oral microbiome.</title>
        <authorList>
            <person name="Dudek N.K."/>
            <person name="Sun C.L."/>
            <person name="Burstein D."/>
            <person name="Kantor R.S."/>
            <person name="Aliaga Goltsman D.S."/>
            <person name="Bik E.M."/>
            <person name="Thomas B.C."/>
            <person name="Banfield J.F."/>
            <person name="Relman D.A."/>
        </authorList>
    </citation>
    <scope>NUCLEOTIDE SEQUENCE [LARGE SCALE GENOMIC DNA]</scope>
    <source>
        <strain evidence="1">DOLJORAL78_50_517</strain>
    </source>
</reference>
<dbReference type="AlphaFoldDB" id="A0A2G6PFM5"/>
<evidence type="ECO:0000313" key="1">
    <source>
        <dbReference type="EMBL" id="PIE83364.1"/>
    </source>
</evidence>
<evidence type="ECO:0000313" key="2">
    <source>
        <dbReference type="Proteomes" id="UP000229278"/>
    </source>
</evidence>
<dbReference type="Proteomes" id="UP000229278">
    <property type="component" value="Unassembled WGS sequence"/>
</dbReference>
<dbReference type="EMBL" id="PDTV01000005">
    <property type="protein sequence ID" value="PIE83364.1"/>
    <property type="molecule type" value="Genomic_DNA"/>
</dbReference>
<accession>A0A2G6PFM5</accession>
<name>A0A2G6PFM5_9GAMM</name>